<sequence length="286" mass="32438">MKSFQCATGENAQTYMRGEHYSAGIIASHVPEFGPKPVGGGEYHDEMGNHVHFYIMKYHDMDQQRPPDPAELALRIAELHSKAASPNGIWAAQFTYLLEDLIKLDNEMNGPWPEYDRACKQLVDHVIPRLLGALESNERSIEPVLCHGDLWEGNVATDLETGKIIMFDPGEALYAHNEIEFGTWRCSWATHFTAPEYLRAYQRLIPPSEPVEEWDDRNRLYAIKCSLCDSAGHEGSKSRIIAFNDMLYLCDKYAPLESLEKYDPDKDIGVTGRREAYDVMAGARHS</sequence>
<dbReference type="InterPro" id="IPR011009">
    <property type="entry name" value="Kinase-like_dom_sf"/>
</dbReference>
<comment type="caution">
    <text evidence="3">The sequence shown here is derived from an EMBL/GenBank/DDBJ whole genome shotgun (WGS) entry which is preliminary data.</text>
</comment>
<gene>
    <name evidence="3" type="ORF">PG997_003406</name>
</gene>
<evidence type="ECO:0000313" key="3">
    <source>
        <dbReference type="EMBL" id="KAK8088445.1"/>
    </source>
</evidence>
<dbReference type="Gene3D" id="3.90.1200.10">
    <property type="match status" value="1"/>
</dbReference>
<reference evidence="3 4" key="1">
    <citation type="submission" date="2023-01" db="EMBL/GenBank/DDBJ databases">
        <title>Analysis of 21 Apiospora genomes using comparative genomics revels a genus with tremendous synthesis potential of carbohydrate active enzymes and secondary metabolites.</title>
        <authorList>
            <person name="Sorensen T."/>
        </authorList>
    </citation>
    <scope>NUCLEOTIDE SEQUENCE [LARGE SCALE GENOMIC DNA]</scope>
    <source>
        <strain evidence="3 4">CBS 114990</strain>
    </source>
</reference>
<dbReference type="GeneID" id="92040781"/>
<dbReference type="InterPro" id="IPR016477">
    <property type="entry name" value="Fructo-/Ketosamine-3-kinase"/>
</dbReference>
<dbReference type="EMBL" id="JAQQWN010000004">
    <property type="protein sequence ID" value="KAK8088445.1"/>
    <property type="molecule type" value="Genomic_DNA"/>
</dbReference>
<dbReference type="PANTHER" id="PTHR12149">
    <property type="entry name" value="FRUCTOSAMINE 3 KINASE-RELATED PROTEIN"/>
    <property type="match status" value="1"/>
</dbReference>
<organism evidence="3 4">
    <name type="scientific">Apiospora hydei</name>
    <dbReference type="NCBI Taxonomy" id="1337664"/>
    <lineage>
        <taxon>Eukaryota</taxon>
        <taxon>Fungi</taxon>
        <taxon>Dikarya</taxon>
        <taxon>Ascomycota</taxon>
        <taxon>Pezizomycotina</taxon>
        <taxon>Sordariomycetes</taxon>
        <taxon>Xylariomycetidae</taxon>
        <taxon>Amphisphaeriales</taxon>
        <taxon>Apiosporaceae</taxon>
        <taxon>Apiospora</taxon>
    </lineage>
</organism>
<dbReference type="RefSeq" id="XP_066671339.1">
    <property type="nucleotide sequence ID" value="XM_066807721.1"/>
</dbReference>
<evidence type="ECO:0000256" key="1">
    <source>
        <dbReference type="ARBA" id="ARBA00011961"/>
    </source>
</evidence>
<dbReference type="PANTHER" id="PTHR12149:SF8">
    <property type="entry name" value="PROTEIN-RIBULOSAMINE 3-KINASE"/>
    <property type="match status" value="1"/>
</dbReference>
<proteinExistence type="predicted"/>
<dbReference type="Pfam" id="PF03881">
    <property type="entry name" value="Fructosamin_kin"/>
    <property type="match status" value="1"/>
</dbReference>
<accession>A0ABR1WZ61</accession>
<protein>
    <recommendedName>
        <fullName evidence="1">protein-ribulosamine 3-kinase</fullName>
        <ecNumber evidence="1">2.7.1.172</ecNumber>
    </recommendedName>
</protein>
<dbReference type="EC" id="2.7.1.172" evidence="1"/>
<feature type="non-terminal residue" evidence="3">
    <location>
        <position position="286"/>
    </location>
</feature>
<evidence type="ECO:0000313" key="4">
    <source>
        <dbReference type="Proteomes" id="UP001433268"/>
    </source>
</evidence>
<name>A0ABR1WZ61_9PEZI</name>
<dbReference type="SUPFAM" id="SSF56112">
    <property type="entry name" value="Protein kinase-like (PK-like)"/>
    <property type="match status" value="1"/>
</dbReference>
<comment type="catalytic activity">
    <reaction evidence="2">
        <text>N(6)-D-ribulosyl-L-lysyl-[protein] + ATP = N(6)-(3-O-phospho-D-ribulosyl)-L-lysyl-[protein] + ADP + H(+)</text>
        <dbReference type="Rhea" id="RHEA:48432"/>
        <dbReference type="Rhea" id="RHEA-COMP:12103"/>
        <dbReference type="Rhea" id="RHEA-COMP:12104"/>
        <dbReference type="ChEBI" id="CHEBI:15378"/>
        <dbReference type="ChEBI" id="CHEBI:30616"/>
        <dbReference type="ChEBI" id="CHEBI:90418"/>
        <dbReference type="ChEBI" id="CHEBI:90420"/>
        <dbReference type="ChEBI" id="CHEBI:456216"/>
        <dbReference type="EC" id="2.7.1.172"/>
    </reaction>
    <physiologicalReaction direction="left-to-right" evidence="2">
        <dbReference type="Rhea" id="RHEA:48433"/>
    </physiologicalReaction>
</comment>
<keyword evidence="4" id="KW-1185">Reference proteome</keyword>
<evidence type="ECO:0000256" key="2">
    <source>
        <dbReference type="ARBA" id="ARBA00048655"/>
    </source>
</evidence>
<dbReference type="Proteomes" id="UP001433268">
    <property type="component" value="Unassembled WGS sequence"/>
</dbReference>